<organism evidence="11 12">
    <name type="scientific">Henosepilachna vigintioctopunctata</name>
    <dbReference type="NCBI Taxonomy" id="420089"/>
    <lineage>
        <taxon>Eukaryota</taxon>
        <taxon>Metazoa</taxon>
        <taxon>Ecdysozoa</taxon>
        <taxon>Arthropoda</taxon>
        <taxon>Hexapoda</taxon>
        <taxon>Insecta</taxon>
        <taxon>Pterygota</taxon>
        <taxon>Neoptera</taxon>
        <taxon>Endopterygota</taxon>
        <taxon>Coleoptera</taxon>
        <taxon>Polyphaga</taxon>
        <taxon>Cucujiformia</taxon>
        <taxon>Coccinelloidea</taxon>
        <taxon>Coccinellidae</taxon>
        <taxon>Epilachninae</taxon>
        <taxon>Epilachnini</taxon>
        <taxon>Henosepilachna</taxon>
    </lineage>
</organism>
<comment type="catalytic activity">
    <reaction evidence="10">
        <text>a very-long-chain acyl-CoA + malonyl-CoA + H(+) = a very-long-chain 3-oxoacyl-CoA + CO2 + CoA</text>
        <dbReference type="Rhea" id="RHEA:32727"/>
        <dbReference type="ChEBI" id="CHEBI:15378"/>
        <dbReference type="ChEBI" id="CHEBI:16526"/>
        <dbReference type="ChEBI" id="CHEBI:57287"/>
        <dbReference type="ChEBI" id="CHEBI:57384"/>
        <dbReference type="ChEBI" id="CHEBI:90725"/>
        <dbReference type="ChEBI" id="CHEBI:90736"/>
        <dbReference type="EC" id="2.3.1.199"/>
    </reaction>
</comment>
<feature type="transmembrane region" description="Helical" evidence="10">
    <location>
        <begin position="163"/>
        <end position="182"/>
    </location>
</feature>
<dbReference type="GO" id="GO:0019367">
    <property type="term" value="P:fatty acid elongation, saturated fatty acid"/>
    <property type="evidence" value="ECO:0007669"/>
    <property type="project" value="TreeGrafter"/>
</dbReference>
<keyword evidence="3 10" id="KW-0808">Transferase</keyword>
<feature type="transmembrane region" description="Helical" evidence="10">
    <location>
        <begin position="140"/>
        <end position="157"/>
    </location>
</feature>
<dbReference type="PANTHER" id="PTHR11157">
    <property type="entry name" value="FATTY ACID ACYL TRANSFERASE-RELATED"/>
    <property type="match status" value="1"/>
</dbReference>
<protein>
    <recommendedName>
        <fullName evidence="10">Elongation of very long chain fatty acids protein</fullName>
        <ecNumber evidence="10">2.3.1.199</ecNumber>
    </recommendedName>
    <alternativeName>
        <fullName evidence="10">Very-long-chain 3-oxoacyl-CoA synthase</fullName>
    </alternativeName>
</protein>
<feature type="transmembrane region" description="Helical" evidence="10">
    <location>
        <begin position="226"/>
        <end position="248"/>
    </location>
</feature>
<keyword evidence="9 10" id="KW-0275">Fatty acid biosynthesis</keyword>
<feature type="transmembrane region" description="Helical" evidence="10">
    <location>
        <begin position="57"/>
        <end position="77"/>
    </location>
</feature>
<feature type="transmembrane region" description="Helical" evidence="10">
    <location>
        <begin position="110"/>
        <end position="128"/>
    </location>
</feature>
<dbReference type="EC" id="2.3.1.199" evidence="10"/>
<proteinExistence type="inferred from homology"/>
<sequence length="257" mass="30576">MIFAKIDEILDKYGDDRIHEFFLCDSVWKPLSIVALYVLFVKKIGPWFMKDRLPYNVRNFVIVFDIIQIVANFYITYKISTNYFTSDSWFCCDVDYSNHGIGRTQLLIVYWYHLLKISDILDTIFFILKKNNRQISHLHIYHHSFMILFSWMGLKFVGGGQSLIIGFANTFVHGVMYSYYLLTAIDVRYKENKTIKKFVTQIQISQFVLLLIMGVFYSIQPCKFPRSIIIFGMVNTSYLLYLFSKFYYNEYIKTKKT</sequence>
<comment type="similarity">
    <text evidence="10">Belongs to the ELO family.</text>
</comment>
<dbReference type="GO" id="GO:0034625">
    <property type="term" value="P:fatty acid elongation, monounsaturated fatty acid"/>
    <property type="evidence" value="ECO:0007669"/>
    <property type="project" value="TreeGrafter"/>
</dbReference>
<dbReference type="GO" id="GO:0042761">
    <property type="term" value="P:very long-chain fatty acid biosynthetic process"/>
    <property type="evidence" value="ECO:0007669"/>
    <property type="project" value="TreeGrafter"/>
</dbReference>
<keyword evidence="5 10" id="KW-0276">Fatty acid metabolism</keyword>
<dbReference type="GO" id="GO:0005789">
    <property type="term" value="C:endoplasmic reticulum membrane"/>
    <property type="evidence" value="ECO:0007669"/>
    <property type="project" value="TreeGrafter"/>
</dbReference>
<evidence type="ECO:0000256" key="6">
    <source>
        <dbReference type="ARBA" id="ARBA00022989"/>
    </source>
</evidence>
<dbReference type="GO" id="GO:0030148">
    <property type="term" value="P:sphingolipid biosynthetic process"/>
    <property type="evidence" value="ECO:0007669"/>
    <property type="project" value="TreeGrafter"/>
</dbReference>
<evidence type="ECO:0000256" key="10">
    <source>
        <dbReference type="RuleBase" id="RU361115"/>
    </source>
</evidence>
<keyword evidence="4 10" id="KW-0812">Transmembrane</keyword>
<evidence type="ECO:0000256" key="4">
    <source>
        <dbReference type="ARBA" id="ARBA00022692"/>
    </source>
</evidence>
<dbReference type="InterPro" id="IPR002076">
    <property type="entry name" value="ELO_fam"/>
</dbReference>
<evidence type="ECO:0000256" key="7">
    <source>
        <dbReference type="ARBA" id="ARBA00023098"/>
    </source>
</evidence>
<evidence type="ECO:0000313" key="11">
    <source>
        <dbReference type="EMBL" id="KAK9875217.1"/>
    </source>
</evidence>
<dbReference type="GO" id="GO:0034626">
    <property type="term" value="P:fatty acid elongation, polyunsaturated fatty acid"/>
    <property type="evidence" value="ECO:0007669"/>
    <property type="project" value="TreeGrafter"/>
</dbReference>
<evidence type="ECO:0000256" key="1">
    <source>
        <dbReference type="ARBA" id="ARBA00004141"/>
    </source>
</evidence>
<gene>
    <name evidence="11" type="ORF">WA026_006005</name>
</gene>
<keyword evidence="7 10" id="KW-0443">Lipid metabolism</keyword>
<evidence type="ECO:0000256" key="3">
    <source>
        <dbReference type="ARBA" id="ARBA00022679"/>
    </source>
</evidence>
<evidence type="ECO:0000313" key="12">
    <source>
        <dbReference type="Proteomes" id="UP001431783"/>
    </source>
</evidence>
<dbReference type="EMBL" id="JARQZJ010000032">
    <property type="protein sequence ID" value="KAK9875217.1"/>
    <property type="molecule type" value="Genomic_DNA"/>
</dbReference>
<comment type="subcellular location">
    <subcellularLocation>
        <location evidence="1">Membrane</location>
        <topology evidence="1">Multi-pass membrane protein</topology>
    </subcellularLocation>
</comment>
<dbReference type="Proteomes" id="UP001431783">
    <property type="component" value="Unassembled WGS sequence"/>
</dbReference>
<dbReference type="GO" id="GO:0009922">
    <property type="term" value="F:fatty acid elongase activity"/>
    <property type="evidence" value="ECO:0007669"/>
    <property type="project" value="UniProtKB-EC"/>
</dbReference>
<evidence type="ECO:0000256" key="8">
    <source>
        <dbReference type="ARBA" id="ARBA00023136"/>
    </source>
</evidence>
<keyword evidence="12" id="KW-1185">Reference proteome</keyword>
<evidence type="ECO:0000256" key="9">
    <source>
        <dbReference type="ARBA" id="ARBA00023160"/>
    </source>
</evidence>
<keyword evidence="6 10" id="KW-1133">Transmembrane helix</keyword>
<accession>A0AAW1TUL2</accession>
<dbReference type="Pfam" id="PF01151">
    <property type="entry name" value="ELO"/>
    <property type="match status" value="1"/>
</dbReference>
<feature type="transmembrane region" description="Helical" evidence="10">
    <location>
        <begin position="202"/>
        <end position="220"/>
    </location>
</feature>
<reference evidence="11 12" key="1">
    <citation type="submission" date="2023-03" db="EMBL/GenBank/DDBJ databases">
        <title>Genome insight into feeding habits of ladybird beetles.</title>
        <authorList>
            <person name="Li H.-S."/>
            <person name="Huang Y.-H."/>
            <person name="Pang H."/>
        </authorList>
    </citation>
    <scope>NUCLEOTIDE SEQUENCE [LARGE SCALE GENOMIC DNA]</scope>
    <source>
        <strain evidence="11">SYSU_2023b</strain>
        <tissue evidence="11">Whole body</tissue>
    </source>
</reference>
<keyword evidence="2 10" id="KW-0444">Lipid biosynthesis</keyword>
<dbReference type="AlphaFoldDB" id="A0AAW1TUL2"/>
<name>A0AAW1TUL2_9CUCU</name>
<comment type="caution">
    <text evidence="11">The sequence shown here is derived from an EMBL/GenBank/DDBJ whole genome shotgun (WGS) entry which is preliminary data.</text>
</comment>
<keyword evidence="8 10" id="KW-0472">Membrane</keyword>
<evidence type="ECO:0000256" key="5">
    <source>
        <dbReference type="ARBA" id="ARBA00022832"/>
    </source>
</evidence>
<dbReference type="PANTHER" id="PTHR11157:SF164">
    <property type="entry name" value="ELONGATION OF VERY LONG CHAIN FATTY ACIDS PROTEIN"/>
    <property type="match status" value="1"/>
</dbReference>
<evidence type="ECO:0000256" key="2">
    <source>
        <dbReference type="ARBA" id="ARBA00022516"/>
    </source>
</evidence>